<reference evidence="3" key="1">
    <citation type="journal article" date="2022" name="Front. Genet.">
        <title>Chromosome-Scale Assembly of the Dendrobium nobile Genome Provides Insights Into the Molecular Mechanism of the Biosynthesis of the Medicinal Active Ingredient of Dendrobium.</title>
        <authorList>
            <person name="Xu Q."/>
            <person name="Niu S.-C."/>
            <person name="Li K.-L."/>
            <person name="Zheng P.-J."/>
            <person name="Zhang X.-J."/>
            <person name="Jia Y."/>
            <person name="Liu Y."/>
            <person name="Niu Y.-X."/>
            <person name="Yu L.-H."/>
            <person name="Chen D.-F."/>
            <person name="Zhang G.-Q."/>
        </authorList>
    </citation>
    <scope>NUCLEOTIDE SEQUENCE</scope>
    <source>
        <tissue evidence="3">Leaf</tissue>
    </source>
</reference>
<dbReference type="PANTHER" id="PTHR11439">
    <property type="entry name" value="GAG-POL-RELATED RETROTRANSPOSON"/>
    <property type="match status" value="1"/>
</dbReference>
<proteinExistence type="predicted"/>
<dbReference type="AlphaFoldDB" id="A0A8T3A473"/>
<protein>
    <recommendedName>
        <fullName evidence="2">Reverse transcriptase Ty1/copia-type domain-containing protein</fullName>
    </recommendedName>
</protein>
<dbReference type="PANTHER" id="PTHR11439:SF455">
    <property type="entry name" value="RLK (RECEPTOR-LIKE PROTEIN KINASE) 8, PUTATIVE-RELATED"/>
    <property type="match status" value="1"/>
</dbReference>
<dbReference type="SUPFAM" id="SSF56672">
    <property type="entry name" value="DNA/RNA polymerases"/>
    <property type="match status" value="1"/>
</dbReference>
<dbReference type="OrthoDB" id="1919845at2759"/>
<keyword evidence="4" id="KW-1185">Reference proteome</keyword>
<dbReference type="InterPro" id="IPR013103">
    <property type="entry name" value="RVT_2"/>
</dbReference>
<feature type="signal peptide" evidence="1">
    <location>
        <begin position="1"/>
        <end position="18"/>
    </location>
</feature>
<comment type="caution">
    <text evidence="3">The sequence shown here is derived from an EMBL/GenBank/DDBJ whole genome shotgun (WGS) entry which is preliminary data.</text>
</comment>
<organism evidence="3 4">
    <name type="scientific">Dendrobium nobile</name>
    <name type="common">Orchid</name>
    <dbReference type="NCBI Taxonomy" id="94219"/>
    <lineage>
        <taxon>Eukaryota</taxon>
        <taxon>Viridiplantae</taxon>
        <taxon>Streptophyta</taxon>
        <taxon>Embryophyta</taxon>
        <taxon>Tracheophyta</taxon>
        <taxon>Spermatophyta</taxon>
        <taxon>Magnoliopsida</taxon>
        <taxon>Liliopsida</taxon>
        <taxon>Asparagales</taxon>
        <taxon>Orchidaceae</taxon>
        <taxon>Epidendroideae</taxon>
        <taxon>Malaxideae</taxon>
        <taxon>Dendrobiinae</taxon>
        <taxon>Dendrobium</taxon>
    </lineage>
</organism>
<gene>
    <name evidence="3" type="ORF">KFK09_029060</name>
</gene>
<sequence>MTTIRMLLTLALHRNCSTLQLDVSNAFLHGDLTENIYMRQPPGFIDKHRPTHVCKLQKLLYGLKQAPRQWFQKLTDFLLQFGFRFSRSDPSILIFNKHQIQLYFLIYVDDILLTGNNSPMIQELHQLHSHFALKQLGPVSLFLVIQTIKTKTGFFLHQTHYAQQLLHTTGLAECSSAPTPITPTKANQLESNTPFSDPQLYRKLAGSLQYLSITRPDIAFIANRICQHMHAPTEHHFQMLKRLLPYIKGSLHYGLPITLGNLQLRCYTDAD</sequence>
<evidence type="ECO:0000259" key="2">
    <source>
        <dbReference type="Pfam" id="PF07727"/>
    </source>
</evidence>
<evidence type="ECO:0000256" key="1">
    <source>
        <dbReference type="SAM" id="SignalP"/>
    </source>
</evidence>
<evidence type="ECO:0000313" key="3">
    <source>
        <dbReference type="EMBL" id="KAI0489218.1"/>
    </source>
</evidence>
<evidence type="ECO:0000313" key="4">
    <source>
        <dbReference type="Proteomes" id="UP000829196"/>
    </source>
</evidence>
<feature type="domain" description="Reverse transcriptase Ty1/copia-type" evidence="2">
    <location>
        <begin position="3"/>
        <end position="182"/>
    </location>
</feature>
<accession>A0A8T3A473</accession>
<name>A0A8T3A473_DENNO</name>
<dbReference type="InterPro" id="IPR043502">
    <property type="entry name" value="DNA/RNA_pol_sf"/>
</dbReference>
<dbReference type="Proteomes" id="UP000829196">
    <property type="component" value="Unassembled WGS sequence"/>
</dbReference>
<dbReference type="Pfam" id="PF07727">
    <property type="entry name" value="RVT_2"/>
    <property type="match status" value="1"/>
</dbReference>
<dbReference type="EMBL" id="JAGYWB010000019">
    <property type="protein sequence ID" value="KAI0489218.1"/>
    <property type="molecule type" value="Genomic_DNA"/>
</dbReference>
<keyword evidence="1" id="KW-0732">Signal</keyword>
<feature type="chain" id="PRO_5035935588" description="Reverse transcriptase Ty1/copia-type domain-containing protein" evidence="1">
    <location>
        <begin position="19"/>
        <end position="271"/>
    </location>
</feature>